<gene>
    <name evidence="2" type="ORF">HDE69_002792</name>
</gene>
<evidence type="ECO:0000313" key="2">
    <source>
        <dbReference type="EMBL" id="MBB5621729.1"/>
    </source>
</evidence>
<dbReference type="AlphaFoldDB" id="A0A7W9DKD9"/>
<feature type="domain" description="Cyclic nucleotide-binding" evidence="1">
    <location>
        <begin position="22"/>
        <end position="125"/>
    </location>
</feature>
<dbReference type="CDD" id="cd00038">
    <property type="entry name" value="CAP_ED"/>
    <property type="match status" value="1"/>
</dbReference>
<protein>
    <submittedName>
        <fullName evidence="2">CRP-like cAMP-binding protein</fullName>
    </submittedName>
</protein>
<dbReference type="Proteomes" id="UP000537718">
    <property type="component" value="Unassembled WGS sequence"/>
</dbReference>
<reference evidence="2 3" key="1">
    <citation type="submission" date="2020-08" db="EMBL/GenBank/DDBJ databases">
        <title>Genomic Encyclopedia of Type Strains, Phase IV (KMG-V): Genome sequencing to study the core and pangenomes of soil and plant-associated prokaryotes.</title>
        <authorList>
            <person name="Whitman W."/>
        </authorList>
    </citation>
    <scope>NUCLEOTIDE SEQUENCE [LARGE SCALE GENOMIC DNA]</scope>
    <source>
        <strain evidence="2 3">MP7CTX6</strain>
    </source>
</reference>
<evidence type="ECO:0000313" key="3">
    <source>
        <dbReference type="Proteomes" id="UP000537718"/>
    </source>
</evidence>
<dbReference type="InterPro" id="IPR000595">
    <property type="entry name" value="cNMP-bd_dom"/>
</dbReference>
<dbReference type="Gene3D" id="2.60.120.10">
    <property type="entry name" value="Jelly Rolls"/>
    <property type="match status" value="1"/>
</dbReference>
<dbReference type="Pfam" id="PF00027">
    <property type="entry name" value="cNMP_binding"/>
    <property type="match status" value="1"/>
</dbReference>
<proteinExistence type="predicted"/>
<dbReference type="SUPFAM" id="SSF51206">
    <property type="entry name" value="cAMP-binding domain-like"/>
    <property type="match status" value="1"/>
</dbReference>
<dbReference type="InterPro" id="IPR018490">
    <property type="entry name" value="cNMP-bd_dom_sf"/>
</dbReference>
<name>A0A7W9DKD9_9SPHI</name>
<dbReference type="EMBL" id="JACHCF010000006">
    <property type="protein sequence ID" value="MBB5621729.1"/>
    <property type="molecule type" value="Genomic_DNA"/>
</dbReference>
<organism evidence="2 3">
    <name type="scientific">Pedobacter cryoconitis</name>
    <dbReference type="NCBI Taxonomy" id="188932"/>
    <lineage>
        <taxon>Bacteria</taxon>
        <taxon>Pseudomonadati</taxon>
        <taxon>Bacteroidota</taxon>
        <taxon>Sphingobacteriia</taxon>
        <taxon>Sphingobacteriales</taxon>
        <taxon>Sphingobacteriaceae</taxon>
        <taxon>Pedobacter</taxon>
    </lineage>
</organism>
<comment type="caution">
    <text evidence="2">The sequence shown here is derived from an EMBL/GenBank/DDBJ whole genome shotgun (WGS) entry which is preliminary data.</text>
</comment>
<dbReference type="SMART" id="SM00100">
    <property type="entry name" value="cNMP"/>
    <property type="match status" value="1"/>
</dbReference>
<accession>A0A7W9DKD9</accession>
<dbReference type="RefSeq" id="WP_221270661.1">
    <property type="nucleotide sequence ID" value="NZ_JACHCF010000006.1"/>
</dbReference>
<dbReference type="PROSITE" id="PS51257">
    <property type="entry name" value="PROKAR_LIPOPROTEIN"/>
    <property type="match status" value="1"/>
</dbReference>
<dbReference type="PROSITE" id="PS50042">
    <property type="entry name" value="CNMP_BINDING_3"/>
    <property type="match status" value="1"/>
</dbReference>
<sequence>MKIPPLYFVNTRMDSFVKALNSYAPLSAACIAELVKIVRNKTIPKHGFLLREGSIPKTVAFIKKGLFSYYYTTEEGTIVIKKFFAENSFVASTSAMLQKQPGLFNICALEDAEVLEYDFSSFRQLTQRFPDLAIFYIKYMEKHWIVEKEVLEITTKYQNARERYLNFMIRYPGLNERLKQHHVASYLGITPTQLSRIRKEL</sequence>
<evidence type="ECO:0000259" key="1">
    <source>
        <dbReference type="PROSITE" id="PS50042"/>
    </source>
</evidence>
<dbReference type="InterPro" id="IPR014710">
    <property type="entry name" value="RmlC-like_jellyroll"/>
</dbReference>